<organism evidence="2 3">
    <name type="scientific">Laetiporus sulphureus 93-53</name>
    <dbReference type="NCBI Taxonomy" id="1314785"/>
    <lineage>
        <taxon>Eukaryota</taxon>
        <taxon>Fungi</taxon>
        <taxon>Dikarya</taxon>
        <taxon>Basidiomycota</taxon>
        <taxon>Agaricomycotina</taxon>
        <taxon>Agaricomycetes</taxon>
        <taxon>Polyporales</taxon>
        <taxon>Laetiporus</taxon>
    </lineage>
</organism>
<proteinExistence type="predicted"/>
<dbReference type="InParanoid" id="A0A165B5X8"/>
<feature type="compositionally biased region" description="Basic and acidic residues" evidence="1">
    <location>
        <begin position="34"/>
        <end position="55"/>
    </location>
</feature>
<dbReference type="Proteomes" id="UP000076871">
    <property type="component" value="Unassembled WGS sequence"/>
</dbReference>
<feature type="region of interest" description="Disordered" evidence="1">
    <location>
        <begin position="1"/>
        <end position="81"/>
    </location>
</feature>
<dbReference type="RefSeq" id="XP_040758052.1">
    <property type="nucleotide sequence ID" value="XM_040907411.1"/>
</dbReference>
<sequence length="126" mass="13608">MDPEEGVREDYGTVPTVIDDDDGPARDDDDSARDDDSSVRDDDGSARDDHISAVHDDDDGSLVDDDDDSSEQDLDAPVPVRNPAANAFLRGLSTTSAPPKHWVHVFSNLEIDSEDAVDSIALLTKD</sequence>
<protein>
    <submittedName>
        <fullName evidence="2">Uncharacterized protein</fullName>
    </submittedName>
</protein>
<feature type="compositionally biased region" description="Basic and acidic residues" evidence="1">
    <location>
        <begin position="1"/>
        <end position="11"/>
    </location>
</feature>
<dbReference type="AlphaFoldDB" id="A0A165B5X8"/>
<evidence type="ECO:0000313" key="3">
    <source>
        <dbReference type="Proteomes" id="UP000076871"/>
    </source>
</evidence>
<name>A0A165B5X8_9APHY</name>
<dbReference type="EMBL" id="KV427689">
    <property type="protein sequence ID" value="KZT00312.1"/>
    <property type="molecule type" value="Genomic_DNA"/>
</dbReference>
<dbReference type="GeneID" id="63824440"/>
<gene>
    <name evidence="2" type="ORF">LAESUDRAFT_718230</name>
</gene>
<evidence type="ECO:0000256" key="1">
    <source>
        <dbReference type="SAM" id="MobiDB-lite"/>
    </source>
</evidence>
<evidence type="ECO:0000313" key="2">
    <source>
        <dbReference type="EMBL" id="KZT00312.1"/>
    </source>
</evidence>
<feature type="compositionally biased region" description="Acidic residues" evidence="1">
    <location>
        <begin position="56"/>
        <end position="74"/>
    </location>
</feature>
<feature type="compositionally biased region" description="Acidic residues" evidence="1">
    <location>
        <begin position="18"/>
        <end position="33"/>
    </location>
</feature>
<keyword evidence="3" id="KW-1185">Reference proteome</keyword>
<accession>A0A165B5X8</accession>
<reference evidence="2 3" key="1">
    <citation type="journal article" date="2016" name="Mol. Biol. Evol.">
        <title>Comparative Genomics of Early-Diverging Mushroom-Forming Fungi Provides Insights into the Origins of Lignocellulose Decay Capabilities.</title>
        <authorList>
            <person name="Nagy L.G."/>
            <person name="Riley R."/>
            <person name="Tritt A."/>
            <person name="Adam C."/>
            <person name="Daum C."/>
            <person name="Floudas D."/>
            <person name="Sun H."/>
            <person name="Yadav J.S."/>
            <person name="Pangilinan J."/>
            <person name="Larsson K.H."/>
            <person name="Matsuura K."/>
            <person name="Barry K."/>
            <person name="Labutti K."/>
            <person name="Kuo R."/>
            <person name="Ohm R.A."/>
            <person name="Bhattacharya S.S."/>
            <person name="Shirouzu T."/>
            <person name="Yoshinaga Y."/>
            <person name="Martin F.M."/>
            <person name="Grigoriev I.V."/>
            <person name="Hibbett D.S."/>
        </authorList>
    </citation>
    <scope>NUCLEOTIDE SEQUENCE [LARGE SCALE GENOMIC DNA]</scope>
    <source>
        <strain evidence="2 3">93-53</strain>
    </source>
</reference>